<evidence type="ECO:0000313" key="2">
    <source>
        <dbReference type="Proteomes" id="UP001500979"/>
    </source>
</evidence>
<gene>
    <name evidence="1" type="ORF">GCM10010470_01220</name>
</gene>
<sequence>MAQQIPSWADRSNTIGFVPGKKSERREILRRILEQLPAAPGSSIAVRNAAGEDVTSPVDDICGNQLSCGMLVRREPDGRWVATDAAKSWLENQDDVAFAVYIHDNVKLFGELLSRIERARSKDGFLAIAHEFGLTWTSTDQLYRRVAWLEVLGLVERWAPNKFVVTERGREFLARAALVSPEEATGTTTSAADETETLPEPGDIVLNLTSKNSYSRKDIIGYIPRGRKAPDRDSTSGPQSPFDAIRNLLDLVGDGVGVEEYHRRCFSRLGLKKASATQTIQTMRQMGVMDMVAYGQYGPLPDVAELLNLGSEVDFVRYLHSRYSFVGEILTLLDEPTPVPEVARIANEEFGLARIDNGEVRTRMGFLADAGLVERIDWTRYRISATGKLLADELRLDLPTGEVAADESVEPAESTTDAAQADQIIADLRRYGRNGERSEEFEIAVAAAFGFLGFRSQHTGGSGRTDVVVDAELPAKDSYRVIVDAKASSSGTIAENAVKFDALKDHQKRHRADFGMVVGPDFGGRVREWAANNNFSLMTVEDLANLLTRHAVHPISLTDLRVLFQTDGDDLADVEELYAESARSAELLARIVALLHEEAREEDPLLDGYISLENVNYALRKELSPRPSQNAVEECLQLLSHDLVRGAVKNGGRYKLADAPVNIMRRLAGLGVGLDGR</sequence>
<protein>
    <recommendedName>
        <fullName evidence="3">Restriction endonuclease</fullName>
    </recommendedName>
</protein>
<dbReference type="Gene3D" id="3.40.91.30">
    <property type="match status" value="1"/>
</dbReference>
<dbReference type="EMBL" id="BAAAUX010000001">
    <property type="protein sequence ID" value="GAA2773303.1"/>
    <property type="molecule type" value="Genomic_DNA"/>
</dbReference>
<evidence type="ECO:0008006" key="3">
    <source>
        <dbReference type="Google" id="ProtNLM"/>
    </source>
</evidence>
<evidence type="ECO:0000313" key="1">
    <source>
        <dbReference type="EMBL" id="GAA2773303.1"/>
    </source>
</evidence>
<dbReference type="RefSeq" id="WP_344677309.1">
    <property type="nucleotide sequence ID" value="NZ_BAAAUX010000001.1"/>
</dbReference>
<reference evidence="1 2" key="1">
    <citation type="journal article" date="2019" name="Int. J. Syst. Evol. Microbiol.">
        <title>The Global Catalogue of Microorganisms (GCM) 10K type strain sequencing project: providing services to taxonomists for standard genome sequencing and annotation.</title>
        <authorList>
            <consortium name="The Broad Institute Genomics Platform"/>
            <consortium name="The Broad Institute Genome Sequencing Center for Infectious Disease"/>
            <person name="Wu L."/>
            <person name="Ma J."/>
        </authorList>
    </citation>
    <scope>NUCLEOTIDE SEQUENCE [LARGE SCALE GENOMIC DNA]</scope>
    <source>
        <strain evidence="1 2">JCM 9383</strain>
    </source>
</reference>
<organism evidence="1 2">
    <name type="scientific">Saccharopolyspora taberi</name>
    <dbReference type="NCBI Taxonomy" id="60895"/>
    <lineage>
        <taxon>Bacteria</taxon>
        <taxon>Bacillati</taxon>
        <taxon>Actinomycetota</taxon>
        <taxon>Actinomycetes</taxon>
        <taxon>Pseudonocardiales</taxon>
        <taxon>Pseudonocardiaceae</taxon>
        <taxon>Saccharopolyspora</taxon>
    </lineage>
</organism>
<name>A0ABN3V0U7_9PSEU</name>
<proteinExistence type="predicted"/>
<dbReference type="Gene3D" id="1.10.10.10">
    <property type="entry name" value="Winged helix-like DNA-binding domain superfamily/Winged helix DNA-binding domain"/>
    <property type="match status" value="1"/>
</dbReference>
<dbReference type="Proteomes" id="UP001500979">
    <property type="component" value="Unassembled WGS sequence"/>
</dbReference>
<keyword evidence="2" id="KW-1185">Reference proteome</keyword>
<accession>A0ABN3V0U7</accession>
<dbReference type="InterPro" id="IPR036388">
    <property type="entry name" value="WH-like_DNA-bd_sf"/>
</dbReference>
<comment type="caution">
    <text evidence="1">The sequence shown here is derived from an EMBL/GenBank/DDBJ whole genome shotgun (WGS) entry which is preliminary data.</text>
</comment>